<name>A0ABS4ULG3_9ACTN</name>
<accession>A0ABS4ULG3</accession>
<sequence length="124" mass="13911">MFATYTRPDGGTTSDNKSPKAFVAIYLQEQKETTPKEMELIVQRMERFAESHALAVTETFIEPLNTRPHAVAHRAMVTSLRGRRKRYLIIPGVHHFANLGKNPLAVLGDLKAFDVEVLIAGHVE</sequence>
<organism evidence="1 2">
    <name type="scientific">Kribbella aluminosa</name>
    <dbReference type="NCBI Taxonomy" id="416017"/>
    <lineage>
        <taxon>Bacteria</taxon>
        <taxon>Bacillati</taxon>
        <taxon>Actinomycetota</taxon>
        <taxon>Actinomycetes</taxon>
        <taxon>Propionibacteriales</taxon>
        <taxon>Kribbellaceae</taxon>
        <taxon>Kribbella</taxon>
    </lineage>
</organism>
<keyword evidence="2" id="KW-1185">Reference proteome</keyword>
<dbReference type="EMBL" id="JAGINT010000001">
    <property type="protein sequence ID" value="MBP2352475.1"/>
    <property type="molecule type" value="Genomic_DNA"/>
</dbReference>
<proteinExistence type="predicted"/>
<gene>
    <name evidence="1" type="ORF">JOF29_003558</name>
</gene>
<protein>
    <recommendedName>
        <fullName evidence="3">Resolvase/invertase-type recombinase catalytic domain-containing protein</fullName>
    </recommendedName>
</protein>
<evidence type="ECO:0000313" key="2">
    <source>
        <dbReference type="Proteomes" id="UP000755585"/>
    </source>
</evidence>
<evidence type="ECO:0000313" key="1">
    <source>
        <dbReference type="EMBL" id="MBP2352475.1"/>
    </source>
</evidence>
<dbReference type="Proteomes" id="UP000755585">
    <property type="component" value="Unassembled WGS sequence"/>
</dbReference>
<evidence type="ECO:0008006" key="3">
    <source>
        <dbReference type="Google" id="ProtNLM"/>
    </source>
</evidence>
<reference evidence="1 2" key="1">
    <citation type="submission" date="2021-03" db="EMBL/GenBank/DDBJ databases">
        <title>Sequencing the genomes of 1000 actinobacteria strains.</title>
        <authorList>
            <person name="Klenk H.-P."/>
        </authorList>
    </citation>
    <scope>NUCLEOTIDE SEQUENCE [LARGE SCALE GENOMIC DNA]</scope>
    <source>
        <strain evidence="1 2">DSM 18824</strain>
    </source>
</reference>
<comment type="caution">
    <text evidence="1">The sequence shown here is derived from an EMBL/GenBank/DDBJ whole genome shotgun (WGS) entry which is preliminary data.</text>
</comment>